<dbReference type="PANTHER" id="PTHR11559">
    <property type="entry name" value="CARBOXYLESTERASE"/>
    <property type="match status" value="1"/>
</dbReference>
<evidence type="ECO:0000313" key="7">
    <source>
        <dbReference type="Proteomes" id="UP000597989"/>
    </source>
</evidence>
<dbReference type="Proteomes" id="UP001500220">
    <property type="component" value="Unassembled WGS sequence"/>
</dbReference>
<dbReference type="RefSeq" id="WP_188987349.1">
    <property type="nucleotide sequence ID" value="NZ_BAAAHC010000019.1"/>
</dbReference>
<comment type="caution">
    <text evidence="6">The sequence shown here is derived from an EMBL/GenBank/DDBJ whole genome shotgun (WGS) entry which is preliminary data.</text>
</comment>
<evidence type="ECO:0000256" key="3">
    <source>
        <dbReference type="RuleBase" id="RU361235"/>
    </source>
</evidence>
<dbReference type="InterPro" id="IPR050309">
    <property type="entry name" value="Type-B_Carboxylest/Lipase"/>
</dbReference>
<reference evidence="6 7" key="1">
    <citation type="journal article" date="2014" name="Int. J. Syst. Evol. Microbiol.">
        <title>Complete genome sequence of Corynebacterium casei LMG S-19264T (=DSM 44701T), isolated from a smear-ripened cheese.</title>
        <authorList>
            <consortium name="US DOE Joint Genome Institute (JGI-PGF)"/>
            <person name="Walter F."/>
            <person name="Albersmeier A."/>
            <person name="Kalinowski J."/>
            <person name="Ruckert C."/>
        </authorList>
    </citation>
    <scope>NUCLEOTIDE SEQUENCE [LARGE SCALE GENOMIC DNA]</scope>
    <source>
        <strain evidence="6 7">CGMCC 4.7206</strain>
    </source>
</reference>
<dbReference type="Proteomes" id="UP000597989">
    <property type="component" value="Unassembled WGS sequence"/>
</dbReference>
<dbReference type="Pfam" id="PF00135">
    <property type="entry name" value="COesterase"/>
    <property type="match status" value="1"/>
</dbReference>
<reference evidence="6" key="3">
    <citation type="submission" date="2020-09" db="EMBL/GenBank/DDBJ databases">
        <authorList>
            <person name="Sun Q."/>
            <person name="Zhou Y."/>
        </authorList>
    </citation>
    <scope>NUCLEOTIDE SEQUENCE</scope>
    <source>
        <strain evidence="6">CGMCC 4.7206</strain>
    </source>
</reference>
<evidence type="ECO:0000313" key="8">
    <source>
        <dbReference type="Proteomes" id="UP001500220"/>
    </source>
</evidence>
<reference evidence="5 8" key="2">
    <citation type="journal article" date="2019" name="Int. J. Syst. Evol. Microbiol.">
        <title>The Global Catalogue of Microorganisms (GCM) 10K type strain sequencing project: providing services to taxonomists for standard genome sequencing and annotation.</title>
        <authorList>
            <consortium name="The Broad Institute Genomics Platform"/>
            <consortium name="The Broad Institute Genome Sequencing Center for Infectious Disease"/>
            <person name="Wu L."/>
            <person name="Ma J."/>
        </authorList>
    </citation>
    <scope>NUCLEOTIDE SEQUENCE [LARGE SCALE GENOMIC DNA]</scope>
    <source>
        <strain evidence="5 8">JCM 10664</strain>
    </source>
</reference>
<dbReference type="EC" id="3.1.1.-" evidence="3"/>
<keyword evidence="2 3" id="KW-0378">Hydrolase</keyword>
<dbReference type="EMBL" id="BAAAHC010000019">
    <property type="protein sequence ID" value="GAA0536846.1"/>
    <property type="molecule type" value="Genomic_DNA"/>
</dbReference>
<protein>
    <recommendedName>
        <fullName evidence="3">Carboxylic ester hydrolase</fullName>
        <ecNumber evidence="3">3.1.1.-</ecNumber>
    </recommendedName>
</protein>
<reference evidence="5" key="4">
    <citation type="submission" date="2023-12" db="EMBL/GenBank/DDBJ databases">
        <authorList>
            <person name="Sun Q."/>
            <person name="Inoue M."/>
        </authorList>
    </citation>
    <scope>NUCLEOTIDE SEQUENCE</scope>
    <source>
        <strain evidence="5">JCM 10664</strain>
    </source>
</reference>
<dbReference type="InterPro" id="IPR002018">
    <property type="entry name" value="CarbesteraseB"/>
</dbReference>
<keyword evidence="8" id="KW-1185">Reference proteome</keyword>
<evidence type="ECO:0000256" key="1">
    <source>
        <dbReference type="ARBA" id="ARBA00005964"/>
    </source>
</evidence>
<evidence type="ECO:0000313" key="5">
    <source>
        <dbReference type="EMBL" id="GAA0536846.1"/>
    </source>
</evidence>
<dbReference type="SUPFAM" id="SSF53474">
    <property type="entry name" value="alpha/beta-Hydrolases"/>
    <property type="match status" value="1"/>
</dbReference>
<evidence type="ECO:0000313" key="6">
    <source>
        <dbReference type="EMBL" id="GGI85447.1"/>
    </source>
</evidence>
<dbReference type="InterPro" id="IPR019826">
    <property type="entry name" value="Carboxylesterase_B_AS"/>
</dbReference>
<dbReference type="InterPro" id="IPR029058">
    <property type="entry name" value="AB_hydrolase_fold"/>
</dbReference>
<dbReference type="PROSITE" id="PS00122">
    <property type="entry name" value="CARBOXYLESTERASE_B_1"/>
    <property type="match status" value="1"/>
</dbReference>
<dbReference type="Gene3D" id="3.40.50.1820">
    <property type="entry name" value="alpha/beta hydrolase"/>
    <property type="match status" value="1"/>
</dbReference>
<accession>A0A917JUG1</accession>
<evidence type="ECO:0000256" key="2">
    <source>
        <dbReference type="ARBA" id="ARBA00022801"/>
    </source>
</evidence>
<evidence type="ECO:0000259" key="4">
    <source>
        <dbReference type="Pfam" id="PF00135"/>
    </source>
</evidence>
<proteinExistence type="inferred from homology"/>
<dbReference type="GO" id="GO:0016787">
    <property type="term" value="F:hydrolase activity"/>
    <property type="evidence" value="ECO:0007669"/>
    <property type="project" value="UniProtKB-KW"/>
</dbReference>
<organism evidence="6 7">
    <name type="scientific">Saccharopolyspora thermophila</name>
    <dbReference type="NCBI Taxonomy" id="89367"/>
    <lineage>
        <taxon>Bacteria</taxon>
        <taxon>Bacillati</taxon>
        <taxon>Actinomycetota</taxon>
        <taxon>Actinomycetes</taxon>
        <taxon>Pseudonocardiales</taxon>
        <taxon>Pseudonocardiaceae</taxon>
        <taxon>Saccharopolyspora</taxon>
    </lineage>
</organism>
<dbReference type="AlphaFoldDB" id="A0A917JUG1"/>
<name>A0A917JUG1_9PSEU</name>
<gene>
    <name evidence="5" type="ORF">GCM10009545_44540</name>
    <name evidence="6" type="ORF">GCM10011581_23200</name>
</gene>
<dbReference type="EMBL" id="BMMT01000007">
    <property type="protein sequence ID" value="GGI85447.1"/>
    <property type="molecule type" value="Genomic_DNA"/>
</dbReference>
<feature type="domain" description="Carboxylesterase type B" evidence="4">
    <location>
        <begin position="3"/>
        <end position="446"/>
    </location>
</feature>
<comment type="similarity">
    <text evidence="1 3">Belongs to the type-B carboxylesterase/lipase family.</text>
</comment>
<sequence>MDLVVLTESGAVRGVASGDVSVFKGIPYAAALEGPRRFQAPVAPQRWDGVRDATSFSASVPQPPIMAEASGLWTPGDNPDCLTLNVWTPDPGGGLPVMVWIHGGAYLGGSSTSYDPARLARAGVVVVTVNYRVGYEGFGWVADAPANRGILDQLAALRWVQDNIAAFGGDPGNVTIFGESAGATSVVALVAGSAGSGLFRRGIAQSPGSLFWDEEEFRKVSELITGRLDVPATTEGLAVLPAEAFHAAQVAAMGEMKQAPGAWTNATPYGVVLDGEVLADLPWVALRAGAGRDVDLICGYNTDEATLFTVDLPPEAKDPAALLRELRLAPSVLDEYRAGYPDASDAELYTLVLSDQLFRMPATWCAEGHADAGGRSYLYEFAWPSPARGGALGACHGLDLPFVFGTTDNELGQLFLGGQVPPEFEALSAEIRRAWVSFAASGDPGWPAYSAERRTRIWNTPPSVVTDPIGVSRRIWAHLAAG</sequence>